<sequence>MNIITSAFLAARPKTLTASLIPVWAGCMVVQKLTGHWDVRLALLTFASCLCIQIACNFFNDAIDHAKHADTERRAGPVRMTASGALSHRAVMLFGGLFLAAACLLALPLIELRGWPIIAIGIPSLYFSYGYTGGPWPLAYKGLGEAFVILFFGLVAVLGTILVQIGTAPVVPGTLVDSLAVYNAGIVLGIQCGLLCAVMISVNNIRDRKEDQTTGKRTLAVRLGERKARAMAQAFIVAAYITLPTSCRALHLDLSRLWWMWIPAILLGGYLMLLIRKTPADKSMNRLLALSSVHLILYLATYTILPGL</sequence>
<dbReference type="EMBL" id="AP025943">
    <property type="protein sequence ID" value="BDL42693.1"/>
    <property type="molecule type" value="Genomic_DNA"/>
</dbReference>
<dbReference type="InterPro" id="IPR000537">
    <property type="entry name" value="UbiA_prenyltransferase"/>
</dbReference>
<dbReference type="PANTHER" id="PTHR13929:SF0">
    <property type="entry name" value="UBIA PRENYLTRANSFERASE DOMAIN-CONTAINING PROTEIN 1"/>
    <property type="match status" value="1"/>
</dbReference>
<proteinExistence type="inferred from homology"/>
<evidence type="ECO:0000256" key="9">
    <source>
        <dbReference type="NCBIfam" id="TIGR00751"/>
    </source>
</evidence>
<gene>
    <name evidence="8" type="primary">menA</name>
    <name evidence="10" type="ORF">Abiwalacus_02670</name>
</gene>
<evidence type="ECO:0000256" key="3">
    <source>
        <dbReference type="ARBA" id="ARBA00022475"/>
    </source>
</evidence>
<dbReference type="HAMAP" id="MF_01937">
    <property type="entry name" value="MenA_1"/>
    <property type="match status" value="1"/>
</dbReference>
<dbReference type="Pfam" id="PF01040">
    <property type="entry name" value="UbiA"/>
    <property type="match status" value="1"/>
</dbReference>
<dbReference type="InterPro" id="IPR044878">
    <property type="entry name" value="UbiA_sf"/>
</dbReference>
<keyword evidence="6 8" id="KW-1133">Transmembrane helix</keyword>
<keyword evidence="5 8" id="KW-0812">Transmembrane</keyword>
<organism evidence="10 11">
    <name type="scientific">Akkermansia biwaensis</name>
    <dbReference type="NCBI Taxonomy" id="2946555"/>
    <lineage>
        <taxon>Bacteria</taxon>
        <taxon>Pseudomonadati</taxon>
        <taxon>Verrucomicrobiota</taxon>
        <taxon>Verrucomicrobiia</taxon>
        <taxon>Verrucomicrobiales</taxon>
        <taxon>Akkermansiaceae</taxon>
        <taxon>Akkermansia</taxon>
    </lineage>
</organism>
<evidence type="ECO:0000256" key="5">
    <source>
        <dbReference type="ARBA" id="ARBA00022692"/>
    </source>
</evidence>
<feature type="transmembrane region" description="Helical" evidence="8">
    <location>
        <begin position="90"/>
        <end position="109"/>
    </location>
</feature>
<feature type="transmembrane region" description="Helical" evidence="8">
    <location>
        <begin position="115"/>
        <end position="134"/>
    </location>
</feature>
<name>A0ABN6QFI2_9BACT</name>
<keyword evidence="4 8" id="KW-0808">Transferase</keyword>
<protein>
    <recommendedName>
        <fullName evidence="8 9">1,4-dihydroxy-2-naphthoate octaprenyltransferase</fullName>
        <shortName evidence="8">DHNA-octaprenyltransferase</shortName>
        <ecNumber evidence="8 9">2.5.1.74</ecNumber>
    </recommendedName>
</protein>
<keyword evidence="3 8" id="KW-1003">Cell membrane</keyword>
<comment type="function">
    <text evidence="8">Conversion of 1,4-dihydroxy-2-naphthoate (DHNA) to demethylmenaquinone (DMK).</text>
</comment>
<accession>A0ABN6QFI2</accession>
<feature type="transmembrane region" description="Helical" evidence="8">
    <location>
        <begin position="287"/>
        <end position="305"/>
    </location>
</feature>
<evidence type="ECO:0000256" key="7">
    <source>
        <dbReference type="ARBA" id="ARBA00023136"/>
    </source>
</evidence>
<reference evidence="10" key="1">
    <citation type="submission" date="2022-06" db="EMBL/GenBank/DDBJ databases">
        <title>Akkermansia biwalacus sp. nov., an anaerobic mucin-degrading bacterium isolated from human intestine.</title>
        <authorList>
            <person name="Kobayashi Y."/>
            <person name="Inoue S."/>
            <person name="Kawahara T."/>
            <person name="Kohda N."/>
        </authorList>
    </citation>
    <scope>NUCLEOTIDE SEQUENCE</scope>
    <source>
        <strain evidence="10">WON2089</strain>
    </source>
</reference>
<feature type="transmembrane region" description="Helical" evidence="8">
    <location>
        <begin position="146"/>
        <end position="167"/>
    </location>
</feature>
<evidence type="ECO:0000313" key="11">
    <source>
        <dbReference type="Proteomes" id="UP001062263"/>
    </source>
</evidence>
<comment type="pathway">
    <text evidence="8">Quinol/quinone metabolism; menaquinone biosynthesis; menaquinol from 1,4-dihydroxy-2-naphthoate: step 1/2.</text>
</comment>
<comment type="catalytic activity">
    <reaction evidence="8">
        <text>an all-trans-polyprenyl diphosphate + 1,4-dihydroxy-2-naphthoate + H(+) = a 2-demethylmenaquinol + CO2 + diphosphate</text>
        <dbReference type="Rhea" id="RHEA:26478"/>
        <dbReference type="Rhea" id="RHEA-COMP:9563"/>
        <dbReference type="Rhea" id="RHEA-COMP:9564"/>
        <dbReference type="ChEBI" id="CHEBI:11173"/>
        <dbReference type="ChEBI" id="CHEBI:15378"/>
        <dbReference type="ChEBI" id="CHEBI:16526"/>
        <dbReference type="ChEBI" id="CHEBI:33019"/>
        <dbReference type="ChEBI" id="CHEBI:55437"/>
        <dbReference type="ChEBI" id="CHEBI:58914"/>
        <dbReference type="EC" id="2.5.1.74"/>
    </reaction>
</comment>
<evidence type="ECO:0000256" key="2">
    <source>
        <dbReference type="ARBA" id="ARBA00022428"/>
    </source>
</evidence>
<dbReference type="RefSeq" id="WP_215435411.1">
    <property type="nucleotide sequence ID" value="NZ_AP025943.1"/>
</dbReference>
<keyword evidence="7 8" id="KW-0472">Membrane</keyword>
<feature type="transmembrane region" description="Helical" evidence="8">
    <location>
        <begin position="230"/>
        <end position="251"/>
    </location>
</feature>
<comment type="similarity">
    <text evidence="8">Belongs to the MenA family. Type 1 subfamily.</text>
</comment>
<evidence type="ECO:0000313" key="10">
    <source>
        <dbReference type="EMBL" id="BDL42693.1"/>
    </source>
</evidence>
<evidence type="ECO:0000256" key="8">
    <source>
        <dbReference type="HAMAP-Rule" id="MF_01937"/>
    </source>
</evidence>
<feature type="transmembrane region" description="Helical" evidence="8">
    <location>
        <begin position="179"/>
        <end position="202"/>
    </location>
</feature>
<dbReference type="PANTHER" id="PTHR13929">
    <property type="entry name" value="1,4-DIHYDROXY-2-NAPHTHOATE OCTAPRENYLTRANSFERASE"/>
    <property type="match status" value="1"/>
</dbReference>
<keyword evidence="2 8" id="KW-0474">Menaquinone biosynthesis</keyword>
<dbReference type="Gene3D" id="1.10.357.140">
    <property type="entry name" value="UbiA prenyltransferase"/>
    <property type="match status" value="1"/>
</dbReference>
<dbReference type="CDD" id="cd13962">
    <property type="entry name" value="PT_UbiA_UBIAD1"/>
    <property type="match status" value="1"/>
</dbReference>
<dbReference type="EC" id="2.5.1.74" evidence="8 9"/>
<evidence type="ECO:0000256" key="6">
    <source>
        <dbReference type="ARBA" id="ARBA00022989"/>
    </source>
</evidence>
<feature type="transmembrane region" description="Helical" evidence="8">
    <location>
        <begin position="257"/>
        <end position="275"/>
    </location>
</feature>
<dbReference type="Gene3D" id="1.20.120.1780">
    <property type="entry name" value="UbiA prenyltransferase"/>
    <property type="match status" value="1"/>
</dbReference>
<evidence type="ECO:0000256" key="1">
    <source>
        <dbReference type="ARBA" id="ARBA00004141"/>
    </source>
</evidence>
<keyword evidence="11" id="KW-1185">Reference proteome</keyword>
<dbReference type="Proteomes" id="UP001062263">
    <property type="component" value="Chromosome"/>
</dbReference>
<dbReference type="NCBIfam" id="TIGR00751">
    <property type="entry name" value="menA"/>
    <property type="match status" value="1"/>
</dbReference>
<comment type="subcellular location">
    <subcellularLocation>
        <location evidence="8">Cell membrane</location>
        <topology evidence="8">Multi-pass membrane protein</topology>
    </subcellularLocation>
    <subcellularLocation>
        <location evidence="1">Membrane</location>
        <topology evidence="1">Multi-pass membrane protein</topology>
    </subcellularLocation>
</comment>
<dbReference type="InterPro" id="IPR026046">
    <property type="entry name" value="UBIAD1"/>
</dbReference>
<dbReference type="PIRSF" id="PIRSF005355">
    <property type="entry name" value="UBIAD1"/>
    <property type="match status" value="1"/>
</dbReference>
<dbReference type="InterPro" id="IPR004657">
    <property type="entry name" value="MenA"/>
</dbReference>
<evidence type="ECO:0000256" key="4">
    <source>
        <dbReference type="ARBA" id="ARBA00022679"/>
    </source>
</evidence>